<sequence length="82" mass="9245">MYPLLTFLLADGACPSWQTRPAHHTGIAIKKVSAIDEQQYPEFIITPALSFATAINTPDKERNCAGWMKVRLFNRGDEYTCI</sequence>
<gene>
    <name evidence="1" type="ORF">RUJ08_05610</name>
    <name evidence="2" type="ORF">RXA29_16630</name>
</gene>
<dbReference type="EMBL" id="CP136339">
    <property type="protein sequence ID" value="WOA51522.1"/>
    <property type="molecule type" value="Genomic_DNA"/>
</dbReference>
<reference evidence="2" key="2">
    <citation type="submission" date="2023-10" db="EMBL/GenBank/DDBJ databases">
        <title>Clonality and diversity in the soft rot Dickeya solani phytopathogen.</title>
        <authorList>
            <person name="Pedron J."/>
            <person name="Van Gijsegem F."/>
            <person name="Portier P."/>
            <person name="Taghouti G."/>
        </authorList>
    </citation>
    <scope>NUCLEOTIDE SEQUENCE</scope>
    <source>
        <strain evidence="2">CFBP5647</strain>
    </source>
</reference>
<protein>
    <submittedName>
        <fullName evidence="2">Uncharacterized protein</fullName>
    </submittedName>
</protein>
<dbReference type="EMBL" id="JAWLLM010000004">
    <property type="protein sequence ID" value="MDV7041600.1"/>
    <property type="molecule type" value="Genomic_DNA"/>
</dbReference>
<evidence type="ECO:0000313" key="4">
    <source>
        <dbReference type="Proteomes" id="UP001304423"/>
    </source>
</evidence>
<keyword evidence="3" id="KW-1185">Reference proteome</keyword>
<name>A0AAX4EWW5_9GAMM</name>
<organism evidence="2 4">
    <name type="scientific">Dickeya solani</name>
    <dbReference type="NCBI Taxonomy" id="1089444"/>
    <lineage>
        <taxon>Bacteria</taxon>
        <taxon>Pseudomonadati</taxon>
        <taxon>Pseudomonadota</taxon>
        <taxon>Gammaproteobacteria</taxon>
        <taxon>Enterobacterales</taxon>
        <taxon>Pectobacteriaceae</taxon>
        <taxon>Dickeya</taxon>
    </lineage>
</organism>
<evidence type="ECO:0000313" key="1">
    <source>
        <dbReference type="EMBL" id="MDV7041600.1"/>
    </source>
</evidence>
<dbReference type="RefSeq" id="WP_023637819.1">
    <property type="nucleotide sequence ID" value="NZ_CP017454.1"/>
</dbReference>
<accession>A0AAX4EWW5</accession>
<dbReference type="Proteomes" id="UP001304423">
    <property type="component" value="Chromosome"/>
</dbReference>
<dbReference type="AlphaFoldDB" id="A0AAX4EWW5"/>
<evidence type="ECO:0000313" key="3">
    <source>
        <dbReference type="Proteomes" id="UP001187868"/>
    </source>
</evidence>
<dbReference type="Proteomes" id="UP001187868">
    <property type="component" value="Unassembled WGS sequence"/>
</dbReference>
<reference evidence="1 3" key="1">
    <citation type="submission" date="2023-10" db="EMBL/GenBank/DDBJ databases">
        <title>Clonality and diversity in the soft rot Dickeya solani phytopathogen.</title>
        <authorList>
            <person name="Pedron J."/>
            <person name="Van Gijisegem F."/>
            <person name="Portier P."/>
            <person name="Taghouti G."/>
        </authorList>
    </citation>
    <scope>NUCLEOTIDE SEQUENCE [LARGE SCALE GENOMIC DNA]</scope>
    <source>
        <strain evidence="1 3">FVG2-MFV017-A9</strain>
    </source>
</reference>
<evidence type="ECO:0000313" key="2">
    <source>
        <dbReference type="EMBL" id="WOA51522.1"/>
    </source>
</evidence>
<proteinExistence type="predicted"/>